<dbReference type="InterPro" id="IPR001841">
    <property type="entry name" value="Znf_RING"/>
</dbReference>
<dbReference type="PANTHER" id="PTHR22663:SF17">
    <property type="entry name" value="RING FINGER PROTEIN NARYA-RELATED"/>
    <property type="match status" value="1"/>
</dbReference>
<dbReference type="RefSeq" id="XP_036636541.1">
    <property type="nucleotide sequence ID" value="XM_036770696.1"/>
</dbReference>
<protein>
    <recommendedName>
        <fullName evidence="3">RING-type domain-containing protein</fullName>
    </recommendedName>
</protein>
<feature type="compositionally biased region" description="Low complexity" evidence="2">
    <location>
        <begin position="253"/>
        <end position="268"/>
    </location>
</feature>
<dbReference type="VEuPathDB" id="FungiDB:PC9H_001044"/>
<dbReference type="GO" id="GO:0007129">
    <property type="term" value="P:homologous chromosome pairing at meiosis"/>
    <property type="evidence" value="ECO:0007669"/>
    <property type="project" value="TreeGrafter"/>
</dbReference>
<feature type="compositionally biased region" description="Polar residues" evidence="2">
    <location>
        <begin position="239"/>
        <end position="252"/>
    </location>
</feature>
<dbReference type="OrthoDB" id="2535391at2759"/>
<name>A0A8H7A4X2_PLEOS</name>
<dbReference type="EMBL" id="JACETU010000001">
    <property type="protein sequence ID" value="KAF7440697.1"/>
    <property type="molecule type" value="Genomic_DNA"/>
</dbReference>
<dbReference type="GO" id="GO:0016925">
    <property type="term" value="P:protein sumoylation"/>
    <property type="evidence" value="ECO:0007669"/>
    <property type="project" value="TreeGrafter"/>
</dbReference>
<dbReference type="GO" id="GO:0000795">
    <property type="term" value="C:synaptonemal complex"/>
    <property type="evidence" value="ECO:0007669"/>
    <property type="project" value="InterPro"/>
</dbReference>
<dbReference type="GeneID" id="59370885"/>
<evidence type="ECO:0000313" key="5">
    <source>
        <dbReference type="Proteomes" id="UP000623687"/>
    </source>
</evidence>
<sequence>METNSNAPELSPEFDFWEFVACAKCYLPFISHSGPSVPFWLTECGHVVCNNHLCSDQSCPQCRSPKIQLIPLQADMEAPMADWFRAIPNSLETIAYASKFQQETMAAQIRHLKSKVLQYRGIVEQLRREVAELQRANQHLSQQDTLDSMPSHPTHGYEPSGLQNINGKRRMIDPTQKQQSASSPLMEPPPGPNRLTLPHRRAPTLSTNGESHSSPSAQRRPGTRSFTKHYAYDPPSTGKGRSQDQAPPDSNNGGHEFQGFPQQGGQRFKALIPPSRRQRPDVPQGARTHALQPGPAPRLMGPPPTPRHLDRTAGLRPPPSSRRNIPGLFKPSVPQDEQPHHYGRPTNAPQRFLPGSGNSRPQQSAENGHSQANGASETRIPFMPGSHGSSFG</sequence>
<proteinExistence type="predicted"/>
<evidence type="ECO:0000313" key="4">
    <source>
        <dbReference type="EMBL" id="KAF7440697.1"/>
    </source>
</evidence>
<evidence type="ECO:0000256" key="2">
    <source>
        <dbReference type="SAM" id="MobiDB-lite"/>
    </source>
</evidence>
<dbReference type="PANTHER" id="PTHR22663">
    <property type="entry name" value="RING FINGER PROTEIN NARYA-RELATED"/>
    <property type="match status" value="1"/>
</dbReference>
<dbReference type="Pfam" id="PF14634">
    <property type="entry name" value="zf-RING_5"/>
    <property type="match status" value="1"/>
</dbReference>
<feature type="region of interest" description="Disordered" evidence="2">
    <location>
        <begin position="137"/>
        <end position="392"/>
    </location>
</feature>
<dbReference type="InterPro" id="IPR042123">
    <property type="entry name" value="Zip3/RNF212-like"/>
</dbReference>
<accession>A0A8H7A4X2</accession>
<gene>
    <name evidence="4" type="ORF">PC9H_001044</name>
</gene>
<dbReference type="GO" id="GO:0007131">
    <property type="term" value="P:reciprocal meiotic recombination"/>
    <property type="evidence" value="ECO:0007669"/>
    <property type="project" value="InterPro"/>
</dbReference>
<comment type="caution">
    <text evidence="4">The sequence shown here is derived from an EMBL/GenBank/DDBJ whole genome shotgun (WGS) entry which is preliminary data.</text>
</comment>
<feature type="compositionally biased region" description="Polar residues" evidence="2">
    <location>
        <begin position="137"/>
        <end position="148"/>
    </location>
</feature>
<keyword evidence="1" id="KW-0469">Meiosis</keyword>
<evidence type="ECO:0000259" key="3">
    <source>
        <dbReference type="Pfam" id="PF14634"/>
    </source>
</evidence>
<dbReference type="GO" id="GO:0019789">
    <property type="term" value="F:SUMO transferase activity"/>
    <property type="evidence" value="ECO:0007669"/>
    <property type="project" value="InterPro"/>
</dbReference>
<dbReference type="Proteomes" id="UP000623687">
    <property type="component" value="Unassembled WGS sequence"/>
</dbReference>
<dbReference type="AlphaFoldDB" id="A0A8H7A4X2"/>
<keyword evidence="5" id="KW-1185">Reference proteome</keyword>
<feature type="compositionally biased region" description="Polar residues" evidence="2">
    <location>
        <begin position="204"/>
        <end position="217"/>
    </location>
</feature>
<feature type="compositionally biased region" description="Pro residues" evidence="2">
    <location>
        <begin position="294"/>
        <end position="306"/>
    </location>
</feature>
<reference evidence="4" key="1">
    <citation type="submission" date="2019-07" db="EMBL/GenBank/DDBJ databases">
        <authorList>
            <person name="Palmer J.M."/>
        </authorList>
    </citation>
    <scope>NUCLEOTIDE SEQUENCE</scope>
    <source>
        <strain evidence="4">PC9</strain>
    </source>
</reference>
<feature type="domain" description="RING-type" evidence="3">
    <location>
        <begin position="22"/>
        <end position="63"/>
    </location>
</feature>
<evidence type="ECO:0000256" key="1">
    <source>
        <dbReference type="ARBA" id="ARBA00023254"/>
    </source>
</evidence>
<organism evidence="4 5">
    <name type="scientific">Pleurotus ostreatus</name>
    <name type="common">Oyster mushroom</name>
    <name type="synonym">White-rot fungus</name>
    <dbReference type="NCBI Taxonomy" id="5322"/>
    <lineage>
        <taxon>Eukaryota</taxon>
        <taxon>Fungi</taxon>
        <taxon>Dikarya</taxon>
        <taxon>Basidiomycota</taxon>
        <taxon>Agaricomycotina</taxon>
        <taxon>Agaricomycetes</taxon>
        <taxon>Agaricomycetidae</taxon>
        <taxon>Agaricales</taxon>
        <taxon>Pleurotineae</taxon>
        <taxon>Pleurotaceae</taxon>
        <taxon>Pleurotus</taxon>
    </lineage>
</organism>
<feature type="compositionally biased region" description="Polar residues" evidence="2">
    <location>
        <begin position="356"/>
        <end position="376"/>
    </location>
</feature>